<dbReference type="UniPathway" id="UPA00963"/>
<evidence type="ECO:0000256" key="4">
    <source>
        <dbReference type="ARBA" id="ARBA00012037"/>
    </source>
</evidence>
<dbReference type="AlphaFoldDB" id="A0A1L7D624"/>
<feature type="transmembrane region" description="Helical" evidence="13">
    <location>
        <begin position="212"/>
        <end position="231"/>
    </location>
</feature>
<feature type="transmembrane region" description="Helical" evidence="13">
    <location>
        <begin position="305"/>
        <end position="328"/>
    </location>
</feature>
<evidence type="ECO:0000259" key="15">
    <source>
        <dbReference type="Pfam" id="PF12250"/>
    </source>
</evidence>
<feature type="transmembrane region" description="Helical" evidence="13">
    <location>
        <begin position="416"/>
        <end position="441"/>
    </location>
</feature>
<dbReference type="KEGG" id="cpho:CPHO_00630"/>
<keyword evidence="7" id="KW-0808">Transferase</keyword>
<evidence type="ECO:0000256" key="7">
    <source>
        <dbReference type="ARBA" id="ARBA00022679"/>
    </source>
</evidence>
<keyword evidence="10 13" id="KW-0472">Membrane</keyword>
<comment type="subcellular location">
    <subcellularLocation>
        <location evidence="1">Cell membrane</location>
        <topology evidence="1">Multi-pass membrane protein</topology>
    </subcellularLocation>
</comment>
<organism evidence="16 17">
    <name type="scientific">Corynebacterium phocae</name>
    <dbReference type="NCBI Taxonomy" id="161895"/>
    <lineage>
        <taxon>Bacteria</taxon>
        <taxon>Bacillati</taxon>
        <taxon>Actinomycetota</taxon>
        <taxon>Actinomycetes</taxon>
        <taxon>Mycobacteriales</taxon>
        <taxon>Corynebacteriaceae</taxon>
        <taxon>Corynebacterium</taxon>
    </lineage>
</organism>
<evidence type="ECO:0000256" key="1">
    <source>
        <dbReference type="ARBA" id="ARBA00004651"/>
    </source>
</evidence>
<evidence type="ECO:0000256" key="11">
    <source>
        <dbReference type="ARBA" id="ARBA00033184"/>
    </source>
</evidence>
<evidence type="ECO:0000259" key="14">
    <source>
        <dbReference type="Pfam" id="PF12249"/>
    </source>
</evidence>
<dbReference type="Pfam" id="PF12249">
    <property type="entry name" value="AftA_C"/>
    <property type="match status" value="1"/>
</dbReference>
<comment type="pathway">
    <text evidence="2">Cell wall biogenesis; cell wall polysaccharide biosynthesis.</text>
</comment>
<dbReference type="GO" id="GO:0016757">
    <property type="term" value="F:glycosyltransferase activity"/>
    <property type="evidence" value="ECO:0007669"/>
    <property type="project" value="InterPro"/>
</dbReference>
<proteinExistence type="inferred from homology"/>
<evidence type="ECO:0000313" key="17">
    <source>
        <dbReference type="Proteomes" id="UP000185491"/>
    </source>
</evidence>
<evidence type="ECO:0000256" key="6">
    <source>
        <dbReference type="ARBA" id="ARBA00022475"/>
    </source>
</evidence>
<feature type="transmembrane region" description="Helical" evidence="13">
    <location>
        <begin position="184"/>
        <end position="206"/>
    </location>
</feature>
<reference evidence="16 17" key="1">
    <citation type="submission" date="2014-08" db="EMBL/GenBank/DDBJ databases">
        <title>Complete genome sequence of Corynebacterium phocae M408/89/1(T)(=DSM 44612(T)), isolated from the common seal (Phoca vitulina).</title>
        <authorList>
            <person name="Ruckert C."/>
            <person name="Albersmeier A."/>
            <person name="Winkler A."/>
            <person name="Kalinowski J."/>
        </authorList>
    </citation>
    <scope>NUCLEOTIDE SEQUENCE [LARGE SCALE GENOMIC DNA]</scope>
    <source>
        <strain evidence="16 17">M408/89/1</strain>
    </source>
</reference>
<feature type="transmembrane region" description="Helical" evidence="13">
    <location>
        <begin position="356"/>
        <end position="375"/>
    </location>
</feature>
<feature type="transmembrane region" description="Helical" evidence="13">
    <location>
        <begin position="55"/>
        <end position="80"/>
    </location>
</feature>
<dbReference type="Pfam" id="PF12250">
    <property type="entry name" value="AftA_N"/>
    <property type="match status" value="1"/>
</dbReference>
<dbReference type="STRING" id="161895.CPHO_00630"/>
<keyword evidence="6" id="KW-1003">Cell membrane</keyword>
<evidence type="ECO:0000256" key="13">
    <source>
        <dbReference type="SAM" id="Phobius"/>
    </source>
</evidence>
<dbReference type="InterPro" id="IPR020963">
    <property type="entry name" value="ArabinofuranosylTrfase_AftA_N"/>
</dbReference>
<feature type="transmembrane region" description="Helical" evidence="13">
    <location>
        <begin position="238"/>
        <end position="255"/>
    </location>
</feature>
<dbReference type="GO" id="GO:0044038">
    <property type="term" value="P:cell wall macromolecule biosynthetic process"/>
    <property type="evidence" value="ECO:0007669"/>
    <property type="project" value="InterPro"/>
</dbReference>
<feature type="transmembrane region" description="Helical" evidence="13">
    <location>
        <begin position="275"/>
        <end position="298"/>
    </location>
</feature>
<evidence type="ECO:0000256" key="12">
    <source>
        <dbReference type="ARBA" id="ARBA00034030"/>
    </source>
</evidence>
<dbReference type="GO" id="GO:0005886">
    <property type="term" value="C:plasma membrane"/>
    <property type="evidence" value="ECO:0007669"/>
    <property type="project" value="UniProtKB-SubCell"/>
</dbReference>
<feature type="domain" description="Arabinofuranosyltransferase AftA C-terminal" evidence="14">
    <location>
        <begin position="473"/>
        <end position="656"/>
    </location>
</feature>
<comment type="similarity">
    <text evidence="3">Belongs to the glycosyltransferase 85 family.</text>
</comment>
<evidence type="ECO:0000256" key="8">
    <source>
        <dbReference type="ARBA" id="ARBA00022692"/>
    </source>
</evidence>
<evidence type="ECO:0000256" key="2">
    <source>
        <dbReference type="ARBA" id="ARBA00004776"/>
    </source>
</evidence>
<keyword evidence="8 13" id="KW-0812">Transmembrane</keyword>
<evidence type="ECO:0000256" key="10">
    <source>
        <dbReference type="ARBA" id="ARBA00023136"/>
    </source>
</evidence>
<feature type="transmembrane region" description="Helical" evidence="13">
    <location>
        <begin position="20"/>
        <end position="43"/>
    </location>
</feature>
<dbReference type="InterPro" id="IPR020959">
    <property type="entry name" value="ArabinofuranosylTrfase_AftA_C"/>
</dbReference>
<feature type="transmembrane region" description="Helical" evidence="13">
    <location>
        <begin position="387"/>
        <end position="410"/>
    </location>
</feature>
<dbReference type="EMBL" id="CP009249">
    <property type="protein sequence ID" value="APT93570.1"/>
    <property type="molecule type" value="Genomic_DNA"/>
</dbReference>
<accession>A0A1L7D624</accession>
<keyword evidence="9 13" id="KW-1133">Transmembrane helix</keyword>
<dbReference type="Proteomes" id="UP000185491">
    <property type="component" value="Chromosome"/>
</dbReference>
<dbReference type="GO" id="GO:0045227">
    <property type="term" value="P:capsule polysaccharide biosynthetic process"/>
    <property type="evidence" value="ECO:0007669"/>
    <property type="project" value="UniProtKB-UniPathway"/>
</dbReference>
<protein>
    <recommendedName>
        <fullName evidence="5">Galactan 5-O-arabinofuranosyltransferase</fullName>
        <ecNumber evidence="4">2.4.2.46</ecNumber>
    </recommendedName>
    <alternativeName>
        <fullName evidence="11">Arabinofuranosyltransferase AftA</fullName>
    </alternativeName>
</protein>
<feature type="transmembrane region" description="Helical" evidence="13">
    <location>
        <begin position="453"/>
        <end position="470"/>
    </location>
</feature>
<keyword evidence="17" id="KW-1185">Reference proteome</keyword>
<evidence type="ECO:0000256" key="9">
    <source>
        <dbReference type="ARBA" id="ARBA00022989"/>
    </source>
</evidence>
<gene>
    <name evidence="16" type="ORF">CPHO_00630</name>
</gene>
<dbReference type="EC" id="2.4.2.46" evidence="4"/>
<feature type="domain" description="Arabinofuranosyltransferase AftA N-terminal" evidence="15">
    <location>
        <begin position="26"/>
        <end position="465"/>
    </location>
</feature>
<feature type="transmembrane region" description="Helical" evidence="13">
    <location>
        <begin position="100"/>
        <end position="122"/>
    </location>
</feature>
<comment type="catalytic activity">
    <reaction evidence="12">
        <text>Adds an alpha-D-arabinofuranosyl group from trans,octacis-decaprenylphospho-beta-D-arabinofuranose at the 5-O-position of the eighth, tenth and twelfth galactofuranose unit of the galactofuranan chain of [beta-D-galactofuranosyl-(1-&gt;5)-beta-D-galactofuranosyl-(1-&gt;6)]14-beta-D-galactofuranosyl-(1-&gt;5)-beta-D-galactofuranosyl-(1-&gt;4)-alpha-L-rhamnopyranosyl-(1-&gt;3)-N-acetyl-alpha-D-glucosaminyl-diphospho-trans,octacis-decaprenol.</text>
        <dbReference type="EC" id="2.4.2.46"/>
    </reaction>
</comment>
<name>A0A1L7D624_9CORY</name>
<sequence>MLRPSVRPVPYAADLISVRAALAGIFGAGVGAFVTTLLAWMILKQTSLPAFSTSMVTRALTTVGIVGIVIVAMVFLGWWLMDEYLESRNRPVRRPKWRTYATYLVAYLAPAALVVAAIGIPLSATRLWLDGIQIDQVFRTQFLTRTTEQGGYADMNYLGLPSYYPLGWFWLGGRLANLLGIPGWAIFQPWALISLATAGSILVPIWQRLIGSLPIATALALFTTAATLMFAAEEPYSAVIAMGVPAVAVLASHAFRGSWAATIGVLLYLGISATFYTLFTGVVAITIVSLLAVVTAVYGRVWLPIIRLVIIGCGSLAIAAIAWGPYLIAASNATAPLESAAQHYLPAEGTQIPVPFLAPSLVGIICFIGLVFLVLRWADLDVRALAWALGGVYGWIVASMVTTLAGTTLLGFRLEIIVVLILGTAGILGMAEARLMGVHLLYPARFDVPTNRAITWAFIVVLSFAGVHFAQGIPGENESAIDHAYSDTDGYGERADRFPADSSKFYPEINEFIHSHGLTPIGTVIMTDEKQFLAFHPYHGFNAYTAHYANPLGEFKTRNAQMETWAEQSWSSTPEEFLDALESAPWKGPDAIIFRGSLDVMDEKDISKGEGFKIHLAEDIYPNYPNVRYRAVFYSPKVFEKGWDLKQVGPYVVAVRK</sequence>
<evidence type="ECO:0000256" key="3">
    <source>
        <dbReference type="ARBA" id="ARBA00009655"/>
    </source>
</evidence>
<evidence type="ECO:0000313" key="16">
    <source>
        <dbReference type="EMBL" id="APT93570.1"/>
    </source>
</evidence>
<evidence type="ECO:0000256" key="5">
    <source>
        <dbReference type="ARBA" id="ARBA00020482"/>
    </source>
</evidence>